<protein>
    <submittedName>
        <fullName evidence="1">Leucine-rich repeat domain superfamily</fullName>
    </submittedName>
    <submittedName>
        <fullName evidence="2">Leucine-rich_repeat domain superfamily</fullName>
    </submittedName>
</protein>
<evidence type="ECO:0000313" key="1">
    <source>
        <dbReference type="EMBL" id="CAI9936212.1"/>
    </source>
</evidence>
<keyword evidence="3" id="KW-1185">Reference proteome</keyword>
<evidence type="ECO:0000313" key="3">
    <source>
        <dbReference type="Proteomes" id="UP001642409"/>
    </source>
</evidence>
<name>A0AA86PI02_9EUKA</name>
<accession>A0AA86PI02</accession>
<gene>
    <name evidence="1" type="ORF">HINF_LOCUS23857</name>
    <name evidence="2" type="ORF">HINF_LOCUS57452</name>
</gene>
<proteinExistence type="predicted"/>
<reference evidence="1" key="1">
    <citation type="submission" date="2023-06" db="EMBL/GenBank/DDBJ databases">
        <authorList>
            <person name="Kurt Z."/>
        </authorList>
    </citation>
    <scope>NUCLEOTIDE SEQUENCE</scope>
</reference>
<comment type="caution">
    <text evidence="1">The sequence shown here is derived from an EMBL/GenBank/DDBJ whole genome shotgun (WGS) entry which is preliminary data.</text>
</comment>
<dbReference type="AlphaFoldDB" id="A0AA86PI02"/>
<evidence type="ECO:0000313" key="2">
    <source>
        <dbReference type="EMBL" id="CAL6075949.1"/>
    </source>
</evidence>
<dbReference type="EMBL" id="CATOUU010000634">
    <property type="protein sequence ID" value="CAI9936212.1"/>
    <property type="molecule type" value="Genomic_DNA"/>
</dbReference>
<dbReference type="InterPro" id="IPR032675">
    <property type="entry name" value="LRR_dom_sf"/>
</dbReference>
<dbReference type="SUPFAM" id="SSF52058">
    <property type="entry name" value="L domain-like"/>
    <property type="match status" value="1"/>
</dbReference>
<dbReference type="Proteomes" id="UP001642409">
    <property type="component" value="Unassembled WGS sequence"/>
</dbReference>
<dbReference type="EMBL" id="CAXDID020000317">
    <property type="protein sequence ID" value="CAL6075949.1"/>
    <property type="molecule type" value="Genomic_DNA"/>
</dbReference>
<dbReference type="Gene3D" id="3.80.10.10">
    <property type="entry name" value="Ribonuclease Inhibitor"/>
    <property type="match status" value="1"/>
</dbReference>
<reference evidence="2 3" key="2">
    <citation type="submission" date="2024-07" db="EMBL/GenBank/DDBJ databases">
        <authorList>
            <person name="Akdeniz Z."/>
        </authorList>
    </citation>
    <scope>NUCLEOTIDE SEQUENCE [LARGE SCALE GENOMIC DNA]</scope>
</reference>
<organism evidence="1">
    <name type="scientific">Hexamita inflata</name>
    <dbReference type="NCBI Taxonomy" id="28002"/>
    <lineage>
        <taxon>Eukaryota</taxon>
        <taxon>Metamonada</taxon>
        <taxon>Diplomonadida</taxon>
        <taxon>Hexamitidae</taxon>
        <taxon>Hexamitinae</taxon>
        <taxon>Hexamita</taxon>
    </lineage>
</organism>
<sequence>MRKYMDPNQQYDAKMTQRYKGKIKDGKLEIEDLEITNLKFLEKFDISMLKIQNNSGMSLKLKSNTIKQLKIMNLMDAHSIFNLNDLELENLEVMQFQDNDLENDKLNNLSKFMKLHTLDVSRNNVDLTNIHNITSLTSLLNIDQIVSLVNLKSLDLSENINIELSPL</sequence>